<keyword evidence="2" id="KW-0238">DNA-binding</keyword>
<dbReference type="InterPro" id="IPR046348">
    <property type="entry name" value="SIS_dom_sf"/>
</dbReference>
<dbReference type="GO" id="GO:0097367">
    <property type="term" value="F:carbohydrate derivative binding"/>
    <property type="evidence" value="ECO:0007669"/>
    <property type="project" value="InterPro"/>
</dbReference>
<dbReference type="InterPro" id="IPR001347">
    <property type="entry name" value="SIS_dom"/>
</dbReference>
<dbReference type="InterPro" id="IPR036388">
    <property type="entry name" value="WH-like_DNA-bd_sf"/>
</dbReference>
<gene>
    <name evidence="6" type="ORF">GTW20_23275</name>
</gene>
<dbReference type="RefSeq" id="WP_014911232.1">
    <property type="nucleotide sequence ID" value="NZ_BAZE01000002.1"/>
</dbReference>
<dbReference type="SUPFAM" id="SSF53697">
    <property type="entry name" value="SIS domain"/>
    <property type="match status" value="1"/>
</dbReference>
<sequence>MADWIEETSARGRPGRATERVLGVLRDEPRFASYATAAEVAERAEVNVATVVRAAQHLGFSGWPALRVELRSRYLSSLSAGEVLAEHSESGADPVRAAVRADRENLRLLERTLEPERIEAIAAAIHRSRRTLVLGSGTFAAPGVQLSHAAVIMGYDVRIHDSAGTVLTNALARMGEGDLVVVCDLWMLPLALRRAVEIAAERSVRVALITDRRESPLVSSADEVVVVPSEGAGMFPSLTAAMTVVHAILAELARVGGENALESVRTAERLWRDAELF</sequence>
<dbReference type="AlphaFoldDB" id="A0A7K2IYR0"/>
<evidence type="ECO:0000259" key="4">
    <source>
        <dbReference type="PROSITE" id="PS51071"/>
    </source>
</evidence>
<dbReference type="InterPro" id="IPR009057">
    <property type="entry name" value="Homeodomain-like_sf"/>
</dbReference>
<dbReference type="GO" id="GO:1901135">
    <property type="term" value="P:carbohydrate derivative metabolic process"/>
    <property type="evidence" value="ECO:0007669"/>
    <property type="project" value="InterPro"/>
</dbReference>
<dbReference type="Proteomes" id="UP000467124">
    <property type="component" value="Unassembled WGS sequence"/>
</dbReference>
<accession>A0A7K2IYR0</accession>
<feature type="domain" description="SIS" evidence="5">
    <location>
        <begin position="121"/>
        <end position="258"/>
    </location>
</feature>
<reference evidence="6 7" key="1">
    <citation type="journal article" date="2019" name="Nat. Commun.">
        <title>The antimicrobial potential of Streptomyces from insect microbiomes.</title>
        <authorList>
            <person name="Chevrette M.G."/>
            <person name="Carlson C.M."/>
            <person name="Ortega H.E."/>
            <person name="Thomas C."/>
            <person name="Ananiev G.E."/>
            <person name="Barns K.J."/>
            <person name="Book A.J."/>
            <person name="Cagnazzo J."/>
            <person name="Carlos C."/>
            <person name="Flanigan W."/>
            <person name="Grubbs K.J."/>
            <person name="Horn H.A."/>
            <person name="Hoffmann F.M."/>
            <person name="Klassen J.L."/>
            <person name="Knack J.J."/>
            <person name="Lewin G.R."/>
            <person name="McDonald B.R."/>
            <person name="Muller L."/>
            <person name="Melo W.G.P."/>
            <person name="Pinto-Tomas A.A."/>
            <person name="Schmitz A."/>
            <person name="Wendt-Pienkowski E."/>
            <person name="Wildman S."/>
            <person name="Zhao M."/>
            <person name="Zhang F."/>
            <person name="Bugni T.S."/>
            <person name="Andes D.R."/>
            <person name="Pupo M.T."/>
            <person name="Currie C.R."/>
        </authorList>
    </citation>
    <scope>NUCLEOTIDE SEQUENCE [LARGE SCALE GENOMIC DNA]</scope>
    <source>
        <strain evidence="6 7">SID5840</strain>
    </source>
</reference>
<dbReference type="Pfam" id="PF01418">
    <property type="entry name" value="HTH_6"/>
    <property type="match status" value="1"/>
</dbReference>
<dbReference type="PANTHER" id="PTHR30514">
    <property type="entry name" value="GLUCOKINASE"/>
    <property type="match status" value="1"/>
</dbReference>
<dbReference type="OMA" id="ETHQRDI"/>
<keyword evidence="1" id="KW-0805">Transcription regulation</keyword>
<dbReference type="PANTHER" id="PTHR30514:SF18">
    <property type="entry name" value="RPIR-FAMILY TRANSCRIPTIONAL REGULATOR"/>
    <property type="match status" value="1"/>
</dbReference>
<evidence type="ECO:0000256" key="3">
    <source>
        <dbReference type="ARBA" id="ARBA00023163"/>
    </source>
</evidence>
<proteinExistence type="predicted"/>
<evidence type="ECO:0000256" key="1">
    <source>
        <dbReference type="ARBA" id="ARBA00023015"/>
    </source>
</evidence>
<evidence type="ECO:0000313" key="7">
    <source>
        <dbReference type="Proteomes" id="UP000467124"/>
    </source>
</evidence>
<protein>
    <submittedName>
        <fullName evidence="6">SIS domain-containing protein</fullName>
    </submittedName>
</protein>
<dbReference type="InterPro" id="IPR035472">
    <property type="entry name" value="RpiR-like_SIS"/>
</dbReference>
<dbReference type="PROSITE" id="PS51464">
    <property type="entry name" value="SIS"/>
    <property type="match status" value="1"/>
</dbReference>
<dbReference type="Pfam" id="PF01380">
    <property type="entry name" value="SIS"/>
    <property type="match status" value="1"/>
</dbReference>
<dbReference type="InterPro" id="IPR000281">
    <property type="entry name" value="HTH_RpiR"/>
</dbReference>
<dbReference type="InterPro" id="IPR047640">
    <property type="entry name" value="RpiR-like"/>
</dbReference>
<dbReference type="Gene3D" id="1.10.10.10">
    <property type="entry name" value="Winged helix-like DNA-binding domain superfamily/Winged helix DNA-binding domain"/>
    <property type="match status" value="1"/>
</dbReference>
<dbReference type="PROSITE" id="PS51071">
    <property type="entry name" value="HTH_RPIR"/>
    <property type="match status" value="1"/>
</dbReference>
<evidence type="ECO:0000259" key="5">
    <source>
        <dbReference type="PROSITE" id="PS51464"/>
    </source>
</evidence>
<dbReference type="Gene3D" id="3.40.50.10490">
    <property type="entry name" value="Glucose-6-phosphate isomerase like protein, domain 1"/>
    <property type="match status" value="1"/>
</dbReference>
<dbReference type="GO" id="GO:0003700">
    <property type="term" value="F:DNA-binding transcription factor activity"/>
    <property type="evidence" value="ECO:0007669"/>
    <property type="project" value="InterPro"/>
</dbReference>
<evidence type="ECO:0000313" key="6">
    <source>
        <dbReference type="EMBL" id="MYR35102.1"/>
    </source>
</evidence>
<keyword evidence="3" id="KW-0804">Transcription</keyword>
<evidence type="ECO:0000256" key="2">
    <source>
        <dbReference type="ARBA" id="ARBA00023125"/>
    </source>
</evidence>
<dbReference type="EMBL" id="WWHY01000001">
    <property type="protein sequence ID" value="MYR35102.1"/>
    <property type="molecule type" value="Genomic_DNA"/>
</dbReference>
<comment type="caution">
    <text evidence="6">The sequence shown here is derived from an EMBL/GenBank/DDBJ whole genome shotgun (WGS) entry which is preliminary data.</text>
</comment>
<name>A0A7K2IYR0_9ACTN</name>
<feature type="domain" description="HTH rpiR-type" evidence="4">
    <location>
        <begin position="1"/>
        <end position="77"/>
    </location>
</feature>
<dbReference type="GO" id="GO:0003677">
    <property type="term" value="F:DNA binding"/>
    <property type="evidence" value="ECO:0007669"/>
    <property type="project" value="UniProtKB-KW"/>
</dbReference>
<dbReference type="CDD" id="cd05013">
    <property type="entry name" value="SIS_RpiR"/>
    <property type="match status" value="1"/>
</dbReference>
<dbReference type="SUPFAM" id="SSF46689">
    <property type="entry name" value="Homeodomain-like"/>
    <property type="match status" value="1"/>
</dbReference>
<organism evidence="6 7">
    <name type="scientific">Nocardiopsis alba</name>
    <dbReference type="NCBI Taxonomy" id="53437"/>
    <lineage>
        <taxon>Bacteria</taxon>
        <taxon>Bacillati</taxon>
        <taxon>Actinomycetota</taxon>
        <taxon>Actinomycetes</taxon>
        <taxon>Streptosporangiales</taxon>
        <taxon>Nocardiopsidaceae</taxon>
        <taxon>Nocardiopsis</taxon>
    </lineage>
</organism>
<dbReference type="GeneID" id="91390463"/>